<dbReference type="InterPro" id="IPR052949">
    <property type="entry name" value="PA_immunity-related"/>
</dbReference>
<sequence>MVAATKHIMTTTEPQENFEKVVTQSTAELEGEPKKTVPPALKKGNREALSDLYFDRSVQNESEDYEFKIYTRVNAKKNTTFKNVSFQHSVFDACYFNNCVFNTCDFTGCRFIGCNFHQSSFSGCNFEYAIFERSQLSDDILESEAPREENLKMRFARSLRMNFQQIGDAKAVNKAISLELNATSSYLRKSWSSSESYYREKYANWKRVPQFFKWIEFTVLDFVWGNGENTLKLIRTILLVHLLIAGFDCYYFGNWWNLKEFFKSLSESPGVFFGIESLNPYPTWVSALIAAARLISFAFLTAILVKRFGRR</sequence>
<evidence type="ECO:0008006" key="4">
    <source>
        <dbReference type="Google" id="ProtNLM"/>
    </source>
</evidence>
<evidence type="ECO:0000256" key="1">
    <source>
        <dbReference type="SAM" id="Phobius"/>
    </source>
</evidence>
<dbReference type="InterPro" id="IPR001646">
    <property type="entry name" value="5peptide_repeat"/>
</dbReference>
<dbReference type="EMBL" id="AGZI01000045">
    <property type="protein sequence ID" value="EKU81116.1"/>
    <property type="molecule type" value="Genomic_DNA"/>
</dbReference>
<dbReference type="Gene3D" id="2.160.20.80">
    <property type="entry name" value="E3 ubiquitin-protein ligase SopA"/>
    <property type="match status" value="1"/>
</dbReference>
<comment type="caution">
    <text evidence="2">The sequence shown here is derived from an EMBL/GenBank/DDBJ whole genome shotgun (WGS) entry which is preliminary data.</text>
</comment>
<protein>
    <recommendedName>
        <fullName evidence="4">Pentapeptide repeat protein</fullName>
    </recommendedName>
</protein>
<accession>K9DCX0</accession>
<keyword evidence="1" id="KW-0472">Membrane</keyword>
<dbReference type="AlphaFoldDB" id="K9DCX0"/>
<dbReference type="Pfam" id="PF13599">
    <property type="entry name" value="Pentapeptide_4"/>
    <property type="match status" value="1"/>
</dbReference>
<feature type="transmembrane region" description="Helical" evidence="1">
    <location>
        <begin position="284"/>
        <end position="305"/>
    </location>
</feature>
<feature type="transmembrane region" description="Helical" evidence="1">
    <location>
        <begin position="233"/>
        <end position="253"/>
    </location>
</feature>
<dbReference type="HOGENOM" id="CLU_893724_0_0_4"/>
<name>K9DCX0_9BURK</name>
<dbReference type="eggNOG" id="COG1357">
    <property type="taxonomic scope" value="Bacteria"/>
</dbReference>
<organism evidence="2 3">
    <name type="scientific">Massilia timonae CCUG 45783</name>
    <dbReference type="NCBI Taxonomy" id="883126"/>
    <lineage>
        <taxon>Bacteria</taxon>
        <taxon>Pseudomonadati</taxon>
        <taxon>Pseudomonadota</taxon>
        <taxon>Betaproteobacteria</taxon>
        <taxon>Burkholderiales</taxon>
        <taxon>Oxalobacteraceae</taxon>
        <taxon>Telluria group</taxon>
        <taxon>Massilia</taxon>
    </lineage>
</organism>
<keyword evidence="1" id="KW-0812">Transmembrane</keyword>
<dbReference type="PANTHER" id="PTHR42999:SF1">
    <property type="entry name" value="PENTAPEPTIDE REPEAT-CONTAINING PROTEIN"/>
    <property type="match status" value="1"/>
</dbReference>
<keyword evidence="3" id="KW-1185">Reference proteome</keyword>
<evidence type="ECO:0000313" key="2">
    <source>
        <dbReference type="EMBL" id="EKU81116.1"/>
    </source>
</evidence>
<dbReference type="SUPFAM" id="SSF141571">
    <property type="entry name" value="Pentapeptide repeat-like"/>
    <property type="match status" value="1"/>
</dbReference>
<keyword evidence="1" id="KW-1133">Transmembrane helix</keyword>
<reference evidence="2 3" key="1">
    <citation type="submission" date="2012-09" db="EMBL/GenBank/DDBJ databases">
        <title>The Genome Sequence of Massilia timonae CCUG 45783.</title>
        <authorList>
            <consortium name="The Broad Institute Genome Sequencing Platform"/>
            <person name="Earl A."/>
            <person name="Ward D."/>
            <person name="Feldgarden M."/>
            <person name="Gevers D."/>
            <person name="Huys G."/>
            <person name="Walker B."/>
            <person name="Young S.K."/>
            <person name="Zeng Q."/>
            <person name="Gargeya S."/>
            <person name="Fitzgerald M."/>
            <person name="Haas B."/>
            <person name="Abouelleil A."/>
            <person name="Alvarado L."/>
            <person name="Arachchi H.M."/>
            <person name="Berlin A.M."/>
            <person name="Chapman S.B."/>
            <person name="Goldberg J."/>
            <person name="Griggs A."/>
            <person name="Gujja S."/>
            <person name="Hansen M."/>
            <person name="Howarth C."/>
            <person name="Imamovic A."/>
            <person name="Larimer J."/>
            <person name="McCowen C."/>
            <person name="Montmayeur A."/>
            <person name="Murphy C."/>
            <person name="Neiman D."/>
            <person name="Pearson M."/>
            <person name="Priest M."/>
            <person name="Roberts A."/>
            <person name="Saif S."/>
            <person name="Shea T."/>
            <person name="Sisk P."/>
            <person name="Sykes S."/>
            <person name="Wortman J."/>
            <person name="Nusbaum C."/>
            <person name="Birren B."/>
        </authorList>
    </citation>
    <scope>NUCLEOTIDE SEQUENCE [LARGE SCALE GENOMIC DNA]</scope>
    <source>
        <strain evidence="2 3">CCUG 45783</strain>
    </source>
</reference>
<dbReference type="Proteomes" id="UP000009874">
    <property type="component" value="Unassembled WGS sequence"/>
</dbReference>
<gene>
    <name evidence="2" type="ORF">HMPREF9710_03575</name>
</gene>
<dbReference type="PANTHER" id="PTHR42999">
    <property type="entry name" value="ANTIBIOTIC RESISTANCE PROTEIN MCBG"/>
    <property type="match status" value="1"/>
</dbReference>
<proteinExistence type="predicted"/>
<evidence type="ECO:0000313" key="3">
    <source>
        <dbReference type="Proteomes" id="UP000009874"/>
    </source>
</evidence>